<dbReference type="AlphaFoldDB" id="A0A1C4CPQ7"/>
<dbReference type="STRING" id="1335309.GA0116948_104234"/>
<evidence type="ECO:0000256" key="1">
    <source>
        <dbReference type="SAM" id="Coils"/>
    </source>
</evidence>
<proteinExistence type="predicted"/>
<keyword evidence="1" id="KW-0175">Coiled coil</keyword>
<sequence length="415" mass="44688">MNRFLTYVLLGFIGCLMTAIQVFGQTTTAGSYFVNNRYYYVDRGISGSTRDATGIDYILLHEAYNGTLLAEHYIMGKITGIRGATTGWNRKVTIEVNTASAYNTDRGSVVSYNEPTFLAYVTYNAKKYLALAINNGSIISSFSFTGYAYNEMLTLVSGADVTSPLPFLAADPVAFQGNVGIGTLGPAAKLYVKANNTGSDINATANLSGDVIVEAPTGGRLANKGASLEFALPANTDGSNPYGQGRILTVAGNTANGQAVGKMILGTRRQFTKTGDTTSWSYGDDLVIDGSGNVGIGTLTPQSLLSVKGLITAQKVKVTMTGWADYVFENGYQLPSLQWLEAYVKAHHHLPDLPAGDTVTTQGLDVGEMNKLLLKKLEEQTLYLIELNKKVDALQLENKQLKTEMGDIKKQIIEN</sequence>
<reference evidence="2 3" key="1">
    <citation type="submission" date="2016-08" db="EMBL/GenBank/DDBJ databases">
        <authorList>
            <person name="Seilhamer J.J."/>
        </authorList>
    </citation>
    <scope>NUCLEOTIDE SEQUENCE [LARGE SCALE GENOMIC DNA]</scope>
    <source>
        <strain evidence="2 3">A37T2</strain>
    </source>
</reference>
<feature type="coiled-coil region" evidence="1">
    <location>
        <begin position="377"/>
        <end position="411"/>
    </location>
</feature>
<keyword evidence="3" id="KW-1185">Reference proteome</keyword>
<gene>
    <name evidence="2" type="ORF">GA0116948_104234</name>
</gene>
<accession>A0A1C4CPQ7</accession>
<dbReference type="RefSeq" id="WP_089710929.1">
    <property type="nucleotide sequence ID" value="NZ_FMAR01000004.1"/>
</dbReference>
<organism evidence="2 3">
    <name type="scientific">Chitinophaga costaii</name>
    <dbReference type="NCBI Taxonomy" id="1335309"/>
    <lineage>
        <taxon>Bacteria</taxon>
        <taxon>Pseudomonadati</taxon>
        <taxon>Bacteroidota</taxon>
        <taxon>Chitinophagia</taxon>
        <taxon>Chitinophagales</taxon>
        <taxon>Chitinophagaceae</taxon>
        <taxon>Chitinophaga</taxon>
    </lineage>
</organism>
<evidence type="ECO:0000313" key="3">
    <source>
        <dbReference type="Proteomes" id="UP000242818"/>
    </source>
</evidence>
<protein>
    <recommendedName>
        <fullName evidence="4">Peptidase S74 domain-containing protein</fullName>
    </recommendedName>
</protein>
<name>A0A1C4CPQ7_9BACT</name>
<evidence type="ECO:0008006" key="4">
    <source>
        <dbReference type="Google" id="ProtNLM"/>
    </source>
</evidence>
<dbReference type="OrthoDB" id="680331at2"/>
<dbReference type="Proteomes" id="UP000242818">
    <property type="component" value="Unassembled WGS sequence"/>
</dbReference>
<dbReference type="EMBL" id="FMAR01000004">
    <property type="protein sequence ID" value="SCC21095.1"/>
    <property type="molecule type" value="Genomic_DNA"/>
</dbReference>
<dbReference type="PROSITE" id="PS51257">
    <property type="entry name" value="PROKAR_LIPOPROTEIN"/>
    <property type="match status" value="1"/>
</dbReference>
<evidence type="ECO:0000313" key="2">
    <source>
        <dbReference type="EMBL" id="SCC21095.1"/>
    </source>
</evidence>